<name>A0A382RNU8_9ZZZZ</name>
<reference evidence="1" key="1">
    <citation type="submission" date="2018-05" db="EMBL/GenBank/DDBJ databases">
        <authorList>
            <person name="Lanie J.A."/>
            <person name="Ng W.-L."/>
            <person name="Kazmierczak K.M."/>
            <person name="Andrzejewski T.M."/>
            <person name="Davidsen T.M."/>
            <person name="Wayne K.J."/>
            <person name="Tettelin H."/>
            <person name="Glass J.I."/>
            <person name="Rusch D."/>
            <person name="Podicherti R."/>
            <person name="Tsui H.-C.T."/>
            <person name="Winkler M.E."/>
        </authorList>
    </citation>
    <scope>NUCLEOTIDE SEQUENCE</scope>
</reference>
<evidence type="ECO:0008006" key="2">
    <source>
        <dbReference type="Google" id="ProtNLM"/>
    </source>
</evidence>
<proteinExistence type="predicted"/>
<accession>A0A382RNU8</accession>
<dbReference type="EMBL" id="UINC01122802">
    <property type="protein sequence ID" value="SVC98835.1"/>
    <property type="molecule type" value="Genomic_DNA"/>
</dbReference>
<evidence type="ECO:0000313" key="1">
    <source>
        <dbReference type="EMBL" id="SVC98835.1"/>
    </source>
</evidence>
<sequence length="79" mass="8937">MKKALALLVLLASQSLISDYGNSLKGYWHGFGLIVQINECEDKICGLIEYMFVEDGDDQMLILDENNKDKELRSRTLIG</sequence>
<organism evidence="1">
    <name type="scientific">marine metagenome</name>
    <dbReference type="NCBI Taxonomy" id="408172"/>
    <lineage>
        <taxon>unclassified sequences</taxon>
        <taxon>metagenomes</taxon>
        <taxon>ecological metagenomes</taxon>
    </lineage>
</organism>
<dbReference type="Gene3D" id="2.40.128.520">
    <property type="match status" value="1"/>
</dbReference>
<gene>
    <name evidence="1" type="ORF">METZ01_LOCUS351689</name>
</gene>
<protein>
    <recommendedName>
        <fullName evidence="2">DUF2147 domain-containing protein</fullName>
    </recommendedName>
</protein>
<feature type="non-terminal residue" evidence="1">
    <location>
        <position position="79"/>
    </location>
</feature>
<dbReference type="AlphaFoldDB" id="A0A382RNU8"/>